<gene>
    <name evidence="2" type="ORF">GCM10011312_26130</name>
</gene>
<dbReference type="AlphaFoldDB" id="A0A8J2Y9X0"/>
<accession>A0A8J2Y9X0</accession>
<evidence type="ECO:0000313" key="3">
    <source>
        <dbReference type="Proteomes" id="UP000652231"/>
    </source>
</evidence>
<sequence length="121" mass="14117">MKNVQPTIICILMLCYVTMSAQSYIEPTDTNKEKTTSHLLPLNNPMPDWEKHWTRESVKAINEIIDQYGYPDENSATRMYWIIPGKIKRTITYTENFLFDLPFETNTCNKDSVALSIKNHL</sequence>
<organism evidence="2 3">
    <name type="scientific">Planktosalinus lacus</name>
    <dbReference type="NCBI Taxonomy" id="1526573"/>
    <lineage>
        <taxon>Bacteria</taxon>
        <taxon>Pseudomonadati</taxon>
        <taxon>Bacteroidota</taxon>
        <taxon>Flavobacteriia</taxon>
        <taxon>Flavobacteriales</taxon>
        <taxon>Flavobacteriaceae</taxon>
        <taxon>Planktosalinus</taxon>
    </lineage>
</organism>
<protein>
    <submittedName>
        <fullName evidence="2">Uncharacterized protein</fullName>
    </submittedName>
</protein>
<reference evidence="2" key="2">
    <citation type="submission" date="2020-09" db="EMBL/GenBank/DDBJ databases">
        <authorList>
            <person name="Sun Q."/>
            <person name="Zhou Y."/>
        </authorList>
    </citation>
    <scope>NUCLEOTIDE SEQUENCE</scope>
    <source>
        <strain evidence="2">CGMCC 1.12924</strain>
    </source>
</reference>
<evidence type="ECO:0000313" key="2">
    <source>
        <dbReference type="EMBL" id="GGE01444.1"/>
    </source>
</evidence>
<feature type="signal peptide" evidence="1">
    <location>
        <begin position="1"/>
        <end position="21"/>
    </location>
</feature>
<reference evidence="2" key="1">
    <citation type="journal article" date="2014" name="Int. J. Syst. Evol. Microbiol.">
        <title>Complete genome sequence of Corynebacterium casei LMG S-19264T (=DSM 44701T), isolated from a smear-ripened cheese.</title>
        <authorList>
            <consortium name="US DOE Joint Genome Institute (JGI-PGF)"/>
            <person name="Walter F."/>
            <person name="Albersmeier A."/>
            <person name="Kalinowski J."/>
            <person name="Ruckert C."/>
        </authorList>
    </citation>
    <scope>NUCLEOTIDE SEQUENCE</scope>
    <source>
        <strain evidence="2">CGMCC 1.12924</strain>
    </source>
</reference>
<comment type="caution">
    <text evidence="2">The sequence shown here is derived from an EMBL/GenBank/DDBJ whole genome shotgun (WGS) entry which is preliminary data.</text>
</comment>
<keyword evidence="3" id="KW-1185">Reference proteome</keyword>
<dbReference type="EMBL" id="BMGK01000014">
    <property type="protein sequence ID" value="GGE01444.1"/>
    <property type="molecule type" value="Genomic_DNA"/>
</dbReference>
<evidence type="ECO:0000256" key="1">
    <source>
        <dbReference type="SAM" id="SignalP"/>
    </source>
</evidence>
<keyword evidence="1" id="KW-0732">Signal</keyword>
<feature type="chain" id="PRO_5035276959" evidence="1">
    <location>
        <begin position="22"/>
        <end position="121"/>
    </location>
</feature>
<dbReference type="Proteomes" id="UP000652231">
    <property type="component" value="Unassembled WGS sequence"/>
</dbReference>
<dbReference type="RefSeq" id="WP_188443268.1">
    <property type="nucleotide sequence ID" value="NZ_BMGK01000014.1"/>
</dbReference>
<proteinExistence type="predicted"/>
<name>A0A8J2Y9X0_9FLAO</name>